<dbReference type="EMBL" id="BTHG01000008">
    <property type="protein sequence ID" value="GMN90362.1"/>
    <property type="molecule type" value="Genomic_DNA"/>
</dbReference>
<dbReference type="Pfam" id="PF13604">
    <property type="entry name" value="AAA_30"/>
    <property type="match status" value="1"/>
</dbReference>
<accession>A0ABQ6PI38</accession>
<dbReference type="SUPFAM" id="SSF52540">
    <property type="entry name" value="P-loop containing nucleoside triphosphate hydrolases"/>
    <property type="match status" value="2"/>
</dbReference>
<evidence type="ECO:0000313" key="2">
    <source>
        <dbReference type="EMBL" id="GMN90362.1"/>
    </source>
</evidence>
<protein>
    <submittedName>
        <fullName evidence="2">ATP-dependent RecD-like DNA helicase</fullName>
    </submittedName>
</protein>
<dbReference type="InterPro" id="IPR027785">
    <property type="entry name" value="UvrD-like_helicase_C"/>
</dbReference>
<comment type="caution">
    <text evidence="2">The sequence shown here is derived from an EMBL/GenBank/DDBJ whole genome shotgun (WGS) entry which is preliminary data.</text>
</comment>
<dbReference type="CDD" id="cd18809">
    <property type="entry name" value="SF1_C_RecD"/>
    <property type="match status" value="1"/>
</dbReference>
<sequence>MKNINNEILTICINIDKNIQNFKDNRGFISQNILSQLRNLVEHTCLRICNPKGNIDITYEGLKKSVSDIKSKPKKSYRFLGHVHSLLEISASHYTLDENASERLMLKYYEFLIKIKSFLLDEYNLKILQNINRFPINLDNTTLEFYEKIAEKIEFSLIKKTNKDRFYIQKIKPFFVNSKVYYEVTFTKSHDKVSKFDRIIAFTKLDITQNYAVELFLKEEYIEILGKQLPIVIIDSWRVSIRPCELNNFARIFGINIKLGIAHKEYQKLMAFLTETCLSFNDYVTIDQEYYDFVKNRVLESIEGRFFDVLDICREILLKNKPGSNIISYLLYTMSNKVIKLQTHKEVNFKLSNLYLKWESIPFDQMPFTSSLFNHNPKIYNLFVCINHEKREHEFLGRLVQNNVEIKGKLFTSLEELEKFDEIEVLIKKYNDLIYKKTQSSRLIEVYKDKFICMKGYLENTIQIVEKLKKLSNEGFTNYSNFVNAFIKKATYTIDCEDKKNFLTQMFENSKVAMIYGAAGTGKSTLINHISHVFKEYKKIYLAQTNPAKDNLERKVDVPNTQFMTITKFLSNKNLNIECAVLFIDESSTVSNYDMLRVLNKAEGKYTLLVLVGDIFQIESIRFGNWFEISKDFLPKQTIFELTKPYRSKNNSLITLWDKVRNNKDDISEHIQKNGYSINLDQSIFENYENDEIILCLNYDGLYGINNINRFLQANNPNESVNRDGLIYKVEDPILFNETKRFGDAIYNNLKGKISAITILDNKIRFHIEVDKVLNELDTTFYDFELVSSDSNKSIISFNVNDLATTDEDDELSESVMPFQVAYAVSIHKAQGLEYSSVKIVITDEVEEQITHNIFYTAITRAKNNLKIYWSPETENKILSNLTLRNNRKDIHLLKLEIDKEN</sequence>
<reference evidence="2 3" key="1">
    <citation type="journal article" date="2024" name="Dis. Aquat. Organ.">
        <title>Francisella sciaenopsi sp. nov. isolated from diseased red drum Sciaenops ocellatus in Florida, USA.</title>
        <authorList>
            <person name="Kawahara M."/>
            <person name="Cody T.T."/>
            <person name="Yanong R.P.E."/>
            <person name="Henderson E."/>
            <person name="Yazdi Z."/>
            <person name="Soto E."/>
        </authorList>
    </citation>
    <scope>NUCLEOTIDE SEQUENCE [LARGE SCALE GENOMIC DNA]</scope>
    <source>
        <strain evidence="2 3">R22-20-7</strain>
    </source>
</reference>
<feature type="domain" description="UvrD-like helicase C-terminal" evidence="1">
    <location>
        <begin position="822"/>
        <end position="866"/>
    </location>
</feature>
<evidence type="ECO:0000313" key="3">
    <source>
        <dbReference type="Proteomes" id="UP001628164"/>
    </source>
</evidence>
<dbReference type="Proteomes" id="UP001628164">
    <property type="component" value="Unassembled WGS sequence"/>
</dbReference>
<dbReference type="InterPro" id="IPR027417">
    <property type="entry name" value="P-loop_NTPase"/>
</dbReference>
<evidence type="ECO:0000259" key="1">
    <source>
        <dbReference type="Pfam" id="PF13538"/>
    </source>
</evidence>
<dbReference type="Gene3D" id="3.40.50.300">
    <property type="entry name" value="P-loop containing nucleotide triphosphate hydrolases"/>
    <property type="match status" value="2"/>
</dbReference>
<name>A0ABQ6PI38_9GAMM</name>
<dbReference type="RefSeq" id="WP_407878048.1">
    <property type="nucleotide sequence ID" value="NZ_BTHG01000008.1"/>
</dbReference>
<gene>
    <name evidence="2" type="ORF">fsci_18500</name>
</gene>
<organism evidence="2 3">
    <name type="scientific">Francisella sciaenopsi</name>
    <dbReference type="NCBI Taxonomy" id="3055034"/>
    <lineage>
        <taxon>Bacteria</taxon>
        <taxon>Pseudomonadati</taxon>
        <taxon>Pseudomonadota</taxon>
        <taxon>Gammaproteobacteria</taxon>
        <taxon>Thiotrichales</taxon>
        <taxon>Francisellaceae</taxon>
        <taxon>Francisella</taxon>
    </lineage>
</organism>
<keyword evidence="3" id="KW-1185">Reference proteome</keyword>
<dbReference type="Pfam" id="PF13538">
    <property type="entry name" value="UvrD_C_2"/>
    <property type="match status" value="1"/>
</dbReference>
<proteinExistence type="predicted"/>